<feature type="compositionally biased region" description="Acidic residues" evidence="3">
    <location>
        <begin position="636"/>
        <end position="654"/>
    </location>
</feature>
<evidence type="ECO:0000256" key="2">
    <source>
        <dbReference type="ARBA" id="ARBA00023242"/>
    </source>
</evidence>
<dbReference type="GO" id="GO:0030289">
    <property type="term" value="C:protein phosphatase 4 complex"/>
    <property type="evidence" value="ECO:0007669"/>
    <property type="project" value="TreeGrafter"/>
</dbReference>
<feature type="domain" description="Serine/threonine-protein phosphatase 4 regulatory subunit 3-like central" evidence="4">
    <location>
        <begin position="304"/>
        <end position="593"/>
    </location>
</feature>
<dbReference type="Pfam" id="PF22972">
    <property type="entry name" value="EVH1_PP4R3"/>
    <property type="match status" value="1"/>
</dbReference>
<accession>A0A9N9EXR1</accession>
<evidence type="ECO:0000313" key="6">
    <source>
        <dbReference type="EMBL" id="CAG8497985.1"/>
    </source>
</evidence>
<dbReference type="Gene3D" id="1.25.10.10">
    <property type="entry name" value="Leucine-rich Repeat Variant"/>
    <property type="match status" value="1"/>
</dbReference>
<dbReference type="GO" id="GO:0005654">
    <property type="term" value="C:nucleoplasm"/>
    <property type="evidence" value="ECO:0007669"/>
    <property type="project" value="TreeGrafter"/>
</dbReference>
<evidence type="ECO:0000259" key="5">
    <source>
        <dbReference type="Pfam" id="PF22972"/>
    </source>
</evidence>
<dbReference type="Gene3D" id="2.30.29.30">
    <property type="entry name" value="Pleckstrin-homology domain (PH domain)/Phosphotyrosine-binding domain (PTB)"/>
    <property type="match status" value="1"/>
</dbReference>
<dbReference type="SUPFAM" id="SSF50729">
    <property type="entry name" value="PH domain-like"/>
    <property type="match status" value="1"/>
</dbReference>
<evidence type="ECO:0000259" key="4">
    <source>
        <dbReference type="Pfam" id="PF04802"/>
    </source>
</evidence>
<dbReference type="InterPro" id="IPR055236">
    <property type="entry name" value="EVH1_PP4R3"/>
</dbReference>
<keyword evidence="2" id="KW-0539">Nucleus</keyword>
<comment type="caution">
    <text evidence="6">The sequence shown here is derived from an EMBL/GenBank/DDBJ whole genome shotgun (WGS) entry which is preliminary data.</text>
</comment>
<name>A0A9N9EXR1_9GLOM</name>
<feature type="domain" description="PP4R3 EVH1-like" evidence="5">
    <location>
        <begin position="17"/>
        <end position="105"/>
    </location>
</feature>
<dbReference type="Pfam" id="PF04802">
    <property type="entry name" value="PP4R3"/>
    <property type="match status" value="1"/>
</dbReference>
<dbReference type="OrthoDB" id="27483at2759"/>
<dbReference type="InterPro" id="IPR011993">
    <property type="entry name" value="PH-like_dom_sf"/>
</dbReference>
<dbReference type="SUPFAM" id="SSF48371">
    <property type="entry name" value="ARM repeat"/>
    <property type="match status" value="1"/>
</dbReference>
<dbReference type="InterPro" id="IPR051137">
    <property type="entry name" value="PP4R3-like"/>
</dbReference>
<dbReference type="AlphaFoldDB" id="A0A9N9EXR1"/>
<organism evidence="6 7">
    <name type="scientific">Paraglomus occultum</name>
    <dbReference type="NCBI Taxonomy" id="144539"/>
    <lineage>
        <taxon>Eukaryota</taxon>
        <taxon>Fungi</taxon>
        <taxon>Fungi incertae sedis</taxon>
        <taxon>Mucoromycota</taxon>
        <taxon>Glomeromycotina</taxon>
        <taxon>Glomeromycetes</taxon>
        <taxon>Paraglomerales</taxon>
        <taxon>Paraglomeraceae</taxon>
        <taxon>Paraglomus</taxon>
    </lineage>
</organism>
<dbReference type="InterPro" id="IPR011989">
    <property type="entry name" value="ARM-like"/>
</dbReference>
<feature type="compositionally biased region" description="Polar residues" evidence="3">
    <location>
        <begin position="607"/>
        <end position="623"/>
    </location>
</feature>
<dbReference type="PANTHER" id="PTHR23318">
    <property type="entry name" value="ATP SYNTHASE GAMMA-RELATED"/>
    <property type="match status" value="1"/>
</dbReference>
<evidence type="ECO:0000256" key="3">
    <source>
        <dbReference type="SAM" id="MobiDB-lite"/>
    </source>
</evidence>
<dbReference type="PANTHER" id="PTHR23318:SF0">
    <property type="entry name" value="SERINE_THREONINE-PROTEIN PHOSPHATASE 4 REGULATORY SUBUNIT 3"/>
    <property type="match status" value="1"/>
</dbReference>
<gene>
    <name evidence="6" type="ORF">POCULU_LOCUS2422</name>
</gene>
<feature type="compositionally biased region" description="Basic and acidic residues" evidence="3">
    <location>
        <begin position="655"/>
        <end position="666"/>
    </location>
</feature>
<protein>
    <submittedName>
        <fullName evidence="6">1512_t:CDS:1</fullName>
    </submittedName>
</protein>
<dbReference type="GO" id="GO:0072542">
    <property type="term" value="F:protein phosphatase activator activity"/>
    <property type="evidence" value="ECO:0007669"/>
    <property type="project" value="TreeGrafter"/>
</dbReference>
<dbReference type="EMBL" id="CAJVPJ010000225">
    <property type="protein sequence ID" value="CAG8497985.1"/>
    <property type="molecule type" value="Genomic_DNA"/>
</dbReference>
<proteinExistence type="predicted"/>
<dbReference type="InterPro" id="IPR016024">
    <property type="entry name" value="ARM-type_fold"/>
</dbReference>
<evidence type="ECO:0000313" key="7">
    <source>
        <dbReference type="Proteomes" id="UP000789572"/>
    </source>
</evidence>
<dbReference type="InterPro" id="IPR006887">
    <property type="entry name" value="P4R3-like_central_dom"/>
</dbReference>
<comment type="subcellular location">
    <subcellularLocation>
        <location evidence="1">Nucleus</location>
    </subcellularLocation>
</comment>
<evidence type="ECO:0000256" key="1">
    <source>
        <dbReference type="ARBA" id="ARBA00004123"/>
    </source>
</evidence>
<reference evidence="6" key="1">
    <citation type="submission" date="2021-06" db="EMBL/GenBank/DDBJ databases">
        <authorList>
            <person name="Kallberg Y."/>
            <person name="Tangrot J."/>
            <person name="Rosling A."/>
        </authorList>
    </citation>
    <scope>NUCLEOTIDE SEQUENCE</scope>
    <source>
        <strain evidence="6">IA702</strain>
    </source>
</reference>
<feature type="region of interest" description="Disordered" evidence="3">
    <location>
        <begin position="607"/>
        <end position="673"/>
    </location>
</feature>
<keyword evidence="7" id="KW-1185">Reference proteome</keyword>
<dbReference type="Proteomes" id="UP000789572">
    <property type="component" value="Unassembled WGS sequence"/>
</dbReference>
<sequence>MDLTIPDRKVIAFELVGDGQWKKLGFGYAIVKANWAQDEGVLQFVNLEHELIWEFIIHGDVSYKKEDAMIMSWTEPDGRDIALSFETARECGEYWAFINDIQARLLEPSLGWLPPPKRENLPQIYENLLKLTALDRPRILRMLKIGYIENILQMFPKIEKEGSVNEMQTLCGIIKKIITAFQDTEIVEKLMSEEFIGLFVSCLEYDPESPILRSNMHRNVIISMKPIEVVPVESETLRSLTLRNQRSQYIRDSVLVRTPSDPLVAILGALINSANDQILFELLQEHKFFEELFKCFEPSVDEKKERICAMIRHHNLHMVFRHVLAHSSPQIRLMGLEIIELFCKLEPTIARSACLMERAIDKELKPYSLSSLELVIERLTKDHGDLLVGGKACEVLKYLVDFKFLNQKRDGMDLPEIDDDERPILIYNNFVNYFYKCLLGKVISPIKRIASKNDMAKMSNDEMRSCTFICDLMTFLVAVHTERTKEYLANTDIGNKIILLLEGGSTPLRVAALRFVRKCLSTRDSTYLQYFVQNKLIPRIVSVLLMPEHSCNALNSACQELITFICKMRLDEFLDSTWQTCADQLREAGFERTSEMMDMMYKSHNSESIHMSNDSDDQQTPQQARPGAWVSTTVDRDEEAYFFNDSDDDSEEESEPVRKKLARRLEDEDDYGE</sequence>